<accession>A0ABU9TT22</accession>
<reference evidence="1 2" key="1">
    <citation type="submission" date="2024-03" db="EMBL/GenBank/DDBJ databases">
        <title>Community enrichment and isolation of bacterial strains for fucoidan degradation.</title>
        <authorList>
            <person name="Sichert A."/>
        </authorList>
    </citation>
    <scope>NUCLEOTIDE SEQUENCE [LARGE SCALE GENOMIC DNA]</scope>
    <source>
        <strain evidence="1 2">AS76</strain>
    </source>
</reference>
<dbReference type="RefSeq" id="WP_342854368.1">
    <property type="nucleotide sequence ID" value="NZ_JBBMRA010000007.1"/>
</dbReference>
<sequence>MSDKKYLSSQIDWLREQLRPYCNKRSQKLIACAVELAISDVMADRGIVLDGEFCNRYGLPEPMRTLEYTYEQSLFVVLTHDSFYPDFSAIKGKFSPTAIYAATALVRIDRAQLLLARGDLQASSYNVDMAKRLKENLASVLKRDGRQKKLIADSKTEHISHARSQAVKASDKYEINGIIRQPVIDYFATVNTIIGNRQFCNRMGGRDIERLAIKVAITPDSEKCSISELQHFSDKDKNDLFHAVNKMLREYGYKLDEGYLRRTIKRLANC</sequence>
<name>A0ABU9TT22_9GAMM</name>
<comment type="caution">
    <text evidence="1">The sequence shown here is derived from an EMBL/GenBank/DDBJ whole genome shotgun (WGS) entry which is preliminary data.</text>
</comment>
<evidence type="ECO:0000313" key="1">
    <source>
        <dbReference type="EMBL" id="MEM5536566.1"/>
    </source>
</evidence>
<proteinExistence type="predicted"/>
<gene>
    <name evidence="1" type="ORF">WNY58_09200</name>
</gene>
<dbReference type="EMBL" id="JBBMRA010000007">
    <property type="protein sequence ID" value="MEM5536566.1"/>
    <property type="molecule type" value="Genomic_DNA"/>
</dbReference>
<organism evidence="1 2">
    <name type="scientific">Neptuniibacter pectenicola</name>
    <dbReference type="NCBI Taxonomy" id="1806669"/>
    <lineage>
        <taxon>Bacteria</taxon>
        <taxon>Pseudomonadati</taxon>
        <taxon>Pseudomonadota</taxon>
        <taxon>Gammaproteobacteria</taxon>
        <taxon>Oceanospirillales</taxon>
        <taxon>Oceanospirillaceae</taxon>
        <taxon>Neptuniibacter</taxon>
    </lineage>
</organism>
<protein>
    <submittedName>
        <fullName evidence="1">Uncharacterized protein</fullName>
    </submittedName>
</protein>
<keyword evidence="2" id="KW-1185">Reference proteome</keyword>
<dbReference type="Proteomes" id="UP001449225">
    <property type="component" value="Unassembled WGS sequence"/>
</dbReference>
<evidence type="ECO:0000313" key="2">
    <source>
        <dbReference type="Proteomes" id="UP001449225"/>
    </source>
</evidence>